<evidence type="ECO:0000313" key="2">
    <source>
        <dbReference type="EMBL" id="KAL2070050.1"/>
    </source>
</evidence>
<dbReference type="Proteomes" id="UP001595075">
    <property type="component" value="Unassembled WGS sequence"/>
</dbReference>
<accession>A0ABR4CJA9</accession>
<name>A0ABR4CJA9_9HELO</name>
<dbReference type="PANTHER" id="PTHR37540:SF5">
    <property type="entry name" value="TRANSCRIPTION FACTOR DOMAIN-CONTAINING PROTEIN"/>
    <property type="match status" value="1"/>
</dbReference>
<proteinExistence type="predicted"/>
<protein>
    <submittedName>
        <fullName evidence="2">Uncharacterized protein</fullName>
    </submittedName>
</protein>
<feature type="region of interest" description="Disordered" evidence="1">
    <location>
        <begin position="1"/>
        <end position="38"/>
    </location>
</feature>
<evidence type="ECO:0000313" key="3">
    <source>
        <dbReference type="Proteomes" id="UP001595075"/>
    </source>
</evidence>
<dbReference type="EMBL" id="JAZHXI010000007">
    <property type="protein sequence ID" value="KAL2070050.1"/>
    <property type="molecule type" value="Genomic_DNA"/>
</dbReference>
<evidence type="ECO:0000256" key="1">
    <source>
        <dbReference type="SAM" id="MobiDB-lite"/>
    </source>
</evidence>
<keyword evidence="3" id="KW-1185">Reference proteome</keyword>
<sequence>MRQHRTIQEDGGTAASVPARKSNVSNPSTSSGPSRPYPQMLQFVSVGPGGSVTSPDIVRSHAIKGYHQKRKEAKKAYLDTLNQQRNVQLRPIGILPRPAVGLAATEKAKASTVSVTRLSRGEVERDEDVPRAVEEQREYETLEDAVQAEIIRQEDRQLCLLTTVDSKVNNLVPYAWFEKDGPVLYVNRAKWPFPAPFKVTGSDRTDQGWKSLTPRQSAWMPYTKSPDFTVVKGAVLDPSVLSWIGQSPECFQFRVETIKWIQEQVKDPKKAFNFSTIGAIMTFTMWTAGYGDSTEMSTHMDAVQRIIDARGGFASFHHEGPIVAKLTLFDSMIAVLTGKAPRFPQVDYYLSLPSPPNAQSTINDSPLSGDGDFEILITYPKDIDSIVSLLKEMWLLTLDHRLLTLTEELHTSRPQIPFSVDPQHNYSTHLLTLPLLSSCHNATHNHVLETLQHTSTIYRHVLTPPLHDFPSPSNTQAFHSLCTAFAKCSHDDFWIRYPGIQLWVLLVGTAASRGKREAPFWLFYLSRTGSFSNALNWLEGNRAVRLFLDMQKRMRDSGVTV</sequence>
<organism evidence="2 3">
    <name type="scientific">Oculimacula yallundae</name>
    <dbReference type="NCBI Taxonomy" id="86028"/>
    <lineage>
        <taxon>Eukaryota</taxon>
        <taxon>Fungi</taxon>
        <taxon>Dikarya</taxon>
        <taxon>Ascomycota</taxon>
        <taxon>Pezizomycotina</taxon>
        <taxon>Leotiomycetes</taxon>
        <taxon>Helotiales</taxon>
        <taxon>Ploettnerulaceae</taxon>
        <taxon>Oculimacula</taxon>
    </lineage>
</organism>
<reference evidence="2 3" key="1">
    <citation type="journal article" date="2024" name="Commun. Biol.">
        <title>Comparative genomic analysis of thermophilic fungi reveals convergent evolutionary adaptations and gene losses.</title>
        <authorList>
            <person name="Steindorff A.S."/>
            <person name="Aguilar-Pontes M.V."/>
            <person name="Robinson A.J."/>
            <person name="Andreopoulos B."/>
            <person name="LaButti K."/>
            <person name="Kuo A."/>
            <person name="Mondo S."/>
            <person name="Riley R."/>
            <person name="Otillar R."/>
            <person name="Haridas S."/>
            <person name="Lipzen A."/>
            <person name="Grimwood J."/>
            <person name="Schmutz J."/>
            <person name="Clum A."/>
            <person name="Reid I.D."/>
            <person name="Moisan M.C."/>
            <person name="Butler G."/>
            <person name="Nguyen T.T.M."/>
            <person name="Dewar K."/>
            <person name="Conant G."/>
            <person name="Drula E."/>
            <person name="Henrissat B."/>
            <person name="Hansel C."/>
            <person name="Singer S."/>
            <person name="Hutchinson M.I."/>
            <person name="de Vries R.P."/>
            <person name="Natvig D.O."/>
            <person name="Powell A.J."/>
            <person name="Tsang A."/>
            <person name="Grigoriev I.V."/>
        </authorList>
    </citation>
    <scope>NUCLEOTIDE SEQUENCE [LARGE SCALE GENOMIC DNA]</scope>
    <source>
        <strain evidence="2 3">CBS 494.80</strain>
    </source>
</reference>
<feature type="compositionally biased region" description="Polar residues" evidence="1">
    <location>
        <begin position="22"/>
        <end position="33"/>
    </location>
</feature>
<comment type="caution">
    <text evidence="2">The sequence shown here is derived from an EMBL/GenBank/DDBJ whole genome shotgun (WGS) entry which is preliminary data.</text>
</comment>
<gene>
    <name evidence="2" type="ORF">VTL71DRAFT_14730</name>
</gene>
<dbReference type="PANTHER" id="PTHR37540">
    <property type="entry name" value="TRANSCRIPTION FACTOR (ACR-2), PUTATIVE-RELATED-RELATED"/>
    <property type="match status" value="1"/>
</dbReference>